<evidence type="ECO:0000256" key="1">
    <source>
        <dbReference type="SAM" id="MobiDB-lite"/>
    </source>
</evidence>
<dbReference type="EMBL" id="BKCP01010070">
    <property type="protein sequence ID" value="GER51956.1"/>
    <property type="molecule type" value="Genomic_DNA"/>
</dbReference>
<gene>
    <name evidence="2" type="ORF">STAS_29381</name>
</gene>
<name>A0A5A7R3H6_STRAF</name>
<proteinExistence type="predicted"/>
<dbReference type="AlphaFoldDB" id="A0A5A7R3H6"/>
<evidence type="ECO:0000313" key="2">
    <source>
        <dbReference type="EMBL" id="GER51956.1"/>
    </source>
</evidence>
<organism evidence="2 3">
    <name type="scientific">Striga asiatica</name>
    <name type="common">Asiatic witchweed</name>
    <name type="synonym">Buchnera asiatica</name>
    <dbReference type="NCBI Taxonomy" id="4170"/>
    <lineage>
        <taxon>Eukaryota</taxon>
        <taxon>Viridiplantae</taxon>
        <taxon>Streptophyta</taxon>
        <taxon>Embryophyta</taxon>
        <taxon>Tracheophyta</taxon>
        <taxon>Spermatophyta</taxon>
        <taxon>Magnoliopsida</taxon>
        <taxon>eudicotyledons</taxon>
        <taxon>Gunneridae</taxon>
        <taxon>Pentapetalae</taxon>
        <taxon>asterids</taxon>
        <taxon>lamiids</taxon>
        <taxon>Lamiales</taxon>
        <taxon>Orobanchaceae</taxon>
        <taxon>Buchnereae</taxon>
        <taxon>Striga</taxon>
    </lineage>
</organism>
<accession>A0A5A7R3H6</accession>
<comment type="caution">
    <text evidence="2">The sequence shown here is derived from an EMBL/GenBank/DDBJ whole genome shotgun (WGS) entry which is preliminary data.</text>
</comment>
<dbReference type="Proteomes" id="UP000325081">
    <property type="component" value="Unassembled WGS sequence"/>
</dbReference>
<keyword evidence="3" id="KW-1185">Reference proteome</keyword>
<feature type="compositionally biased region" description="Polar residues" evidence="1">
    <location>
        <begin position="89"/>
        <end position="98"/>
    </location>
</feature>
<sequence length="112" mass="11601">MEVILDEVQLYLDKAKCGNKSAVNGGKHGTNCRVEREVNTGNTRNVGEASKIKTGQTRNSNVKCPVNACSGLTDCDGPTTEEIRAVEANESSGNTLSGAVSGGRAAEPAAYG</sequence>
<protein>
    <submittedName>
        <fullName evidence="2">Aluminium activated malate transporter family protein</fullName>
    </submittedName>
</protein>
<reference evidence="3" key="1">
    <citation type="journal article" date="2019" name="Curr. Biol.">
        <title>Genome Sequence of Striga asiatica Provides Insight into the Evolution of Plant Parasitism.</title>
        <authorList>
            <person name="Yoshida S."/>
            <person name="Kim S."/>
            <person name="Wafula E.K."/>
            <person name="Tanskanen J."/>
            <person name="Kim Y.M."/>
            <person name="Honaas L."/>
            <person name="Yang Z."/>
            <person name="Spallek T."/>
            <person name="Conn C.E."/>
            <person name="Ichihashi Y."/>
            <person name="Cheong K."/>
            <person name="Cui S."/>
            <person name="Der J.P."/>
            <person name="Gundlach H."/>
            <person name="Jiao Y."/>
            <person name="Hori C."/>
            <person name="Ishida J.K."/>
            <person name="Kasahara H."/>
            <person name="Kiba T."/>
            <person name="Kim M.S."/>
            <person name="Koo N."/>
            <person name="Laohavisit A."/>
            <person name="Lee Y.H."/>
            <person name="Lumba S."/>
            <person name="McCourt P."/>
            <person name="Mortimer J.C."/>
            <person name="Mutuku J.M."/>
            <person name="Nomura T."/>
            <person name="Sasaki-Sekimoto Y."/>
            <person name="Seto Y."/>
            <person name="Wang Y."/>
            <person name="Wakatake T."/>
            <person name="Sakakibara H."/>
            <person name="Demura T."/>
            <person name="Yamaguchi S."/>
            <person name="Yoneyama K."/>
            <person name="Manabe R.I."/>
            <person name="Nelson D.C."/>
            <person name="Schulman A.H."/>
            <person name="Timko M.P."/>
            <person name="dePamphilis C.W."/>
            <person name="Choi D."/>
            <person name="Shirasu K."/>
        </authorList>
    </citation>
    <scope>NUCLEOTIDE SEQUENCE [LARGE SCALE GENOMIC DNA]</scope>
    <source>
        <strain evidence="3">cv. UVA1</strain>
    </source>
</reference>
<feature type="region of interest" description="Disordered" evidence="1">
    <location>
        <begin position="87"/>
        <end position="112"/>
    </location>
</feature>
<evidence type="ECO:0000313" key="3">
    <source>
        <dbReference type="Proteomes" id="UP000325081"/>
    </source>
</evidence>